<keyword evidence="1" id="KW-0732">Signal</keyword>
<comment type="caution">
    <text evidence="2">The sequence shown here is derived from an EMBL/GenBank/DDBJ whole genome shotgun (WGS) entry which is preliminary data.</text>
</comment>
<dbReference type="Proteomes" id="UP001187192">
    <property type="component" value="Unassembled WGS sequence"/>
</dbReference>
<keyword evidence="4" id="KW-1185">Reference proteome</keyword>
<accession>A0AA88EID2</accession>
<evidence type="ECO:0000256" key="1">
    <source>
        <dbReference type="SAM" id="SignalP"/>
    </source>
</evidence>
<dbReference type="EMBL" id="BTGU01015962">
    <property type="protein sequence ID" value="GMN73915.1"/>
    <property type="molecule type" value="Genomic_DNA"/>
</dbReference>
<evidence type="ECO:0000313" key="4">
    <source>
        <dbReference type="Proteomes" id="UP001187192"/>
    </source>
</evidence>
<evidence type="ECO:0000313" key="2">
    <source>
        <dbReference type="EMBL" id="GMN73915.1"/>
    </source>
</evidence>
<feature type="chain" id="PRO_5041851699" evidence="1">
    <location>
        <begin position="18"/>
        <end position="86"/>
    </location>
</feature>
<proteinExistence type="predicted"/>
<dbReference type="EMBL" id="BTGU01015963">
    <property type="protein sequence ID" value="GMN73921.1"/>
    <property type="molecule type" value="Genomic_DNA"/>
</dbReference>
<dbReference type="Gramene" id="FCD_00030267-RA">
    <property type="protein sequence ID" value="FCD_00030267-RA:cds"/>
    <property type="gene ID" value="FCD_00030267"/>
</dbReference>
<name>A0AA88EID2_FICCA</name>
<evidence type="ECO:0000313" key="3">
    <source>
        <dbReference type="EMBL" id="GMN73921.1"/>
    </source>
</evidence>
<dbReference type="AlphaFoldDB" id="A0AA88EID2"/>
<reference evidence="2" key="1">
    <citation type="submission" date="2023-07" db="EMBL/GenBank/DDBJ databases">
        <title>draft genome sequence of fig (Ficus carica).</title>
        <authorList>
            <person name="Takahashi T."/>
            <person name="Nishimura K."/>
        </authorList>
    </citation>
    <scope>NUCLEOTIDE SEQUENCE</scope>
</reference>
<protein>
    <submittedName>
        <fullName evidence="2">Uncharacterized protein</fullName>
    </submittedName>
</protein>
<feature type="signal peptide" evidence="1">
    <location>
        <begin position="1"/>
        <end position="17"/>
    </location>
</feature>
<gene>
    <name evidence="2" type="ORF">TIFTF001_054928</name>
    <name evidence="3" type="ORF">TIFTF001_054929</name>
</gene>
<organism evidence="2 4">
    <name type="scientific">Ficus carica</name>
    <name type="common">Common fig</name>
    <dbReference type="NCBI Taxonomy" id="3494"/>
    <lineage>
        <taxon>Eukaryota</taxon>
        <taxon>Viridiplantae</taxon>
        <taxon>Streptophyta</taxon>
        <taxon>Embryophyta</taxon>
        <taxon>Tracheophyta</taxon>
        <taxon>Spermatophyta</taxon>
        <taxon>Magnoliopsida</taxon>
        <taxon>eudicotyledons</taxon>
        <taxon>Gunneridae</taxon>
        <taxon>Pentapetalae</taxon>
        <taxon>rosids</taxon>
        <taxon>fabids</taxon>
        <taxon>Rosales</taxon>
        <taxon>Moraceae</taxon>
        <taxon>Ficeae</taxon>
        <taxon>Ficus</taxon>
    </lineage>
</organism>
<sequence length="86" mass="9492">MTAKLLFSACHMYLARSFSVLLIWDLQSSSFYVLSNNWYNVAERNELKQLGYCADLASCSSSSAAAVAVGIVEDYLDQRSNSDPAL</sequence>